<dbReference type="EMBL" id="JABBWD010000047">
    <property type="protein sequence ID" value="KAG1773606.1"/>
    <property type="molecule type" value="Genomic_DNA"/>
</dbReference>
<accession>A0A9P7CYP2</accession>
<reference evidence="2" key="1">
    <citation type="journal article" date="2020" name="New Phytol.">
        <title>Comparative genomics reveals dynamic genome evolution in host specialist ectomycorrhizal fungi.</title>
        <authorList>
            <person name="Lofgren L.A."/>
            <person name="Nguyen N.H."/>
            <person name="Vilgalys R."/>
            <person name="Ruytinx J."/>
            <person name="Liao H.L."/>
            <person name="Branco S."/>
            <person name="Kuo A."/>
            <person name="LaButti K."/>
            <person name="Lipzen A."/>
            <person name="Andreopoulos W."/>
            <person name="Pangilinan J."/>
            <person name="Riley R."/>
            <person name="Hundley H."/>
            <person name="Na H."/>
            <person name="Barry K."/>
            <person name="Grigoriev I.V."/>
            <person name="Stajich J.E."/>
            <person name="Kennedy P.G."/>
        </authorList>
    </citation>
    <scope>NUCLEOTIDE SEQUENCE</scope>
    <source>
        <strain evidence="2">DOB743</strain>
    </source>
</reference>
<organism evidence="2 3">
    <name type="scientific">Suillus placidus</name>
    <dbReference type="NCBI Taxonomy" id="48579"/>
    <lineage>
        <taxon>Eukaryota</taxon>
        <taxon>Fungi</taxon>
        <taxon>Dikarya</taxon>
        <taxon>Basidiomycota</taxon>
        <taxon>Agaricomycotina</taxon>
        <taxon>Agaricomycetes</taxon>
        <taxon>Agaricomycetidae</taxon>
        <taxon>Boletales</taxon>
        <taxon>Suillineae</taxon>
        <taxon>Suillaceae</taxon>
        <taxon>Suillus</taxon>
    </lineage>
</organism>
<evidence type="ECO:0000256" key="1">
    <source>
        <dbReference type="SAM" id="MobiDB-lite"/>
    </source>
</evidence>
<dbReference type="Proteomes" id="UP000714275">
    <property type="component" value="Unassembled WGS sequence"/>
</dbReference>
<comment type="caution">
    <text evidence="2">The sequence shown here is derived from an EMBL/GenBank/DDBJ whole genome shotgun (WGS) entry which is preliminary data.</text>
</comment>
<sequence>MQDSLDPLDQEVFLQPVVASTANNSRNLQSSGTDHSGQGASRKRLNPLCQYDEQILCDYNEDEDDNIFDGIDAEVEYMHNEFAPLVNDDDDVLQGAAVPTPAQDVKAKIPRSTMPIWLHDEYMDARTRLQSEIAKTGRPACYENGQFTMTAAPLVFSHVVPYKIEPNDFYWPHFFVWLPHLLQRIPCPECKDAKRCTKQGQPVMLRVLGWPKQP</sequence>
<dbReference type="AlphaFoldDB" id="A0A9P7CYP2"/>
<evidence type="ECO:0000313" key="2">
    <source>
        <dbReference type="EMBL" id="KAG1773606.1"/>
    </source>
</evidence>
<evidence type="ECO:0000313" key="3">
    <source>
        <dbReference type="Proteomes" id="UP000714275"/>
    </source>
</evidence>
<feature type="region of interest" description="Disordered" evidence="1">
    <location>
        <begin position="23"/>
        <end position="44"/>
    </location>
</feature>
<protein>
    <submittedName>
        <fullName evidence="2">Uncharacterized protein</fullName>
    </submittedName>
</protein>
<name>A0A9P7CYP2_9AGAM</name>
<proteinExistence type="predicted"/>
<feature type="compositionally biased region" description="Polar residues" evidence="1">
    <location>
        <begin position="23"/>
        <end position="39"/>
    </location>
</feature>
<dbReference type="OrthoDB" id="2691711at2759"/>
<gene>
    <name evidence="2" type="ORF">EV702DRAFT_1200928</name>
</gene>
<keyword evidence="3" id="KW-1185">Reference proteome</keyword>